<keyword evidence="2" id="KW-1185">Reference proteome</keyword>
<organism evidence="1 2">
    <name type="scientific">Embleya hyalina</name>
    <dbReference type="NCBI Taxonomy" id="516124"/>
    <lineage>
        <taxon>Bacteria</taxon>
        <taxon>Bacillati</taxon>
        <taxon>Actinomycetota</taxon>
        <taxon>Actinomycetes</taxon>
        <taxon>Kitasatosporales</taxon>
        <taxon>Streptomycetaceae</taxon>
        <taxon>Embleya</taxon>
    </lineage>
</organism>
<gene>
    <name evidence="1" type="ORF">EHYA_01444</name>
</gene>
<evidence type="ECO:0000313" key="1">
    <source>
        <dbReference type="EMBL" id="GCD93793.1"/>
    </source>
</evidence>
<accession>A0A401YGS5</accession>
<dbReference type="Proteomes" id="UP000286931">
    <property type="component" value="Unassembled WGS sequence"/>
</dbReference>
<proteinExistence type="predicted"/>
<sequence length="41" mass="4534">MHGTLTIGEPDENKFHGFHTVTYGLLPTVGLPRVRSVLPFV</sequence>
<protein>
    <submittedName>
        <fullName evidence="1">Uncharacterized protein</fullName>
    </submittedName>
</protein>
<dbReference type="EMBL" id="BIFH01000014">
    <property type="protein sequence ID" value="GCD93793.1"/>
    <property type="molecule type" value="Genomic_DNA"/>
</dbReference>
<reference evidence="1 2" key="1">
    <citation type="submission" date="2018-12" db="EMBL/GenBank/DDBJ databases">
        <title>Draft genome sequence of Embleya hyalina NBRC 13850T.</title>
        <authorList>
            <person name="Komaki H."/>
            <person name="Hosoyama A."/>
            <person name="Kimura A."/>
            <person name="Ichikawa N."/>
            <person name="Tamura T."/>
        </authorList>
    </citation>
    <scope>NUCLEOTIDE SEQUENCE [LARGE SCALE GENOMIC DNA]</scope>
    <source>
        <strain evidence="1 2">NBRC 13850</strain>
    </source>
</reference>
<name>A0A401YGS5_9ACTN</name>
<comment type="caution">
    <text evidence="1">The sequence shown here is derived from an EMBL/GenBank/DDBJ whole genome shotgun (WGS) entry which is preliminary data.</text>
</comment>
<dbReference type="AlphaFoldDB" id="A0A401YGS5"/>
<evidence type="ECO:0000313" key="2">
    <source>
        <dbReference type="Proteomes" id="UP000286931"/>
    </source>
</evidence>